<feature type="non-terminal residue" evidence="2">
    <location>
        <position position="1"/>
    </location>
</feature>
<proteinExistence type="predicted"/>
<dbReference type="AlphaFoldDB" id="A0A6J4UCW0"/>
<dbReference type="EMBL" id="CADCWJ010000097">
    <property type="protein sequence ID" value="CAA9544917.1"/>
    <property type="molecule type" value="Genomic_DNA"/>
</dbReference>
<feature type="region of interest" description="Disordered" evidence="1">
    <location>
        <begin position="1"/>
        <end position="24"/>
    </location>
</feature>
<protein>
    <submittedName>
        <fullName evidence="2">Uncharacterized protein</fullName>
    </submittedName>
</protein>
<evidence type="ECO:0000313" key="2">
    <source>
        <dbReference type="EMBL" id="CAA9544917.1"/>
    </source>
</evidence>
<feature type="non-terminal residue" evidence="2">
    <location>
        <position position="24"/>
    </location>
</feature>
<name>A0A6J4UCW0_9BACT</name>
<reference evidence="2" key="1">
    <citation type="submission" date="2020-02" db="EMBL/GenBank/DDBJ databases">
        <authorList>
            <person name="Meier V. D."/>
        </authorList>
    </citation>
    <scope>NUCLEOTIDE SEQUENCE</scope>
    <source>
        <strain evidence="2">AVDCRST_MAG87</strain>
    </source>
</reference>
<gene>
    <name evidence="2" type="ORF">AVDCRST_MAG87-392</name>
</gene>
<evidence type="ECO:0000256" key="1">
    <source>
        <dbReference type="SAM" id="MobiDB-lite"/>
    </source>
</evidence>
<accession>A0A6J4UCW0</accession>
<sequence>PMSRLSQGRRRRQSGRCSPIFALP</sequence>
<organism evidence="2">
    <name type="scientific">uncultured Thermomicrobiales bacterium</name>
    <dbReference type="NCBI Taxonomy" id="1645740"/>
    <lineage>
        <taxon>Bacteria</taxon>
        <taxon>Pseudomonadati</taxon>
        <taxon>Thermomicrobiota</taxon>
        <taxon>Thermomicrobia</taxon>
        <taxon>Thermomicrobiales</taxon>
        <taxon>environmental samples</taxon>
    </lineage>
</organism>